<comment type="caution">
    <text evidence="1">The sequence shown here is derived from an EMBL/GenBank/DDBJ whole genome shotgun (WGS) entry which is preliminary data.</text>
</comment>
<dbReference type="Proteomes" id="UP000020077">
    <property type="component" value="Unassembled WGS sequence"/>
</dbReference>
<name>A0A080LVB4_9PROT</name>
<evidence type="ECO:0000313" key="1">
    <source>
        <dbReference type="EMBL" id="KFB72577.1"/>
    </source>
</evidence>
<sequence length="210" mass="22815">MHLVQAMHAGGGFLGHPLDRCQAQRVPGWVASQSGLDRSEENRLFLGGRTGENRRVAFGPCTEVQEQRRIPPIVEDHVAVTRIRPFKNAVGVVPVIFQRLALGGKNRHSGSRDGRSGVILGRKDVARSPAHFGTEGDQGLDQYGGLNRHVQRAGNARALEWPGGSEFFANRHQARHFGFGDTDFLAAPVGEAEVSNHIVLGNSIRHGKAP</sequence>
<accession>A0A080LVB4</accession>
<organism evidence="1 2">
    <name type="scientific">Candidatus Accumulibacter phosphatis</name>
    <dbReference type="NCBI Taxonomy" id="327160"/>
    <lineage>
        <taxon>Bacteria</taxon>
        <taxon>Pseudomonadati</taxon>
        <taxon>Pseudomonadota</taxon>
        <taxon>Betaproteobacteria</taxon>
        <taxon>Candidatus Accumulibacter</taxon>
    </lineage>
</organism>
<gene>
    <name evidence="1" type="ORF">AW09_002241</name>
</gene>
<protein>
    <submittedName>
        <fullName evidence="1">Uncharacterized protein</fullName>
    </submittedName>
</protein>
<reference evidence="1 2" key="1">
    <citation type="submission" date="2014-02" db="EMBL/GenBank/DDBJ databases">
        <title>Expanding our view of genomic diversity in Candidatus Accumulibacter clades.</title>
        <authorList>
            <person name="Skennerton C.T."/>
            <person name="Barr J.J."/>
            <person name="Slater F.R."/>
            <person name="Bond P.L."/>
            <person name="Tyson G.W."/>
        </authorList>
    </citation>
    <scope>NUCLEOTIDE SEQUENCE [LARGE SCALE GENOMIC DNA]</scope>
    <source>
        <strain evidence="2">BA-91</strain>
    </source>
</reference>
<dbReference type="AntiFam" id="ANF00237">
    <property type="entry name" value="Shadow ORF (opposite ahcY)"/>
</dbReference>
<evidence type="ECO:0000313" key="2">
    <source>
        <dbReference type="Proteomes" id="UP000020077"/>
    </source>
</evidence>
<proteinExistence type="predicted"/>
<dbReference type="EMBL" id="JDVG02000369">
    <property type="protein sequence ID" value="KFB72577.1"/>
    <property type="molecule type" value="Genomic_DNA"/>
</dbReference>
<dbReference type="AlphaFoldDB" id="A0A080LVB4"/>